<evidence type="ECO:0000313" key="3">
    <source>
        <dbReference type="Proteomes" id="UP000078542"/>
    </source>
</evidence>
<name>A0A151IN87_9HYME</name>
<dbReference type="GO" id="GO:0046983">
    <property type="term" value="F:protein dimerization activity"/>
    <property type="evidence" value="ECO:0007669"/>
    <property type="project" value="InterPro"/>
</dbReference>
<dbReference type="AlphaFoldDB" id="A0A151IN87"/>
<feature type="domain" description="HAT C-terminal dimerisation" evidence="1">
    <location>
        <begin position="31"/>
        <end position="88"/>
    </location>
</feature>
<dbReference type="InterPro" id="IPR008906">
    <property type="entry name" value="HATC_C_dom"/>
</dbReference>
<keyword evidence="3" id="KW-1185">Reference proteome</keyword>
<dbReference type="STRING" id="456900.A0A151IN87"/>
<dbReference type="SUPFAM" id="SSF53098">
    <property type="entry name" value="Ribonuclease H-like"/>
    <property type="match status" value="1"/>
</dbReference>
<dbReference type="PANTHER" id="PTHR45749">
    <property type="match status" value="1"/>
</dbReference>
<sequence length="114" mass="13212">MLLEIASTTNVIFNCLADVVQFIQQNPEIGELVPEYKKLLRILLTIPATSCTNERSFSALKYLKNYLRSTMLQKRLNNISILYTHQDIVDQLDIELLMNEFIKKNNKRASTFAM</sequence>
<accession>A0A151IN87</accession>
<dbReference type="PANTHER" id="PTHR45749:SF21">
    <property type="entry name" value="DUF4371 DOMAIN-CONTAINING PROTEIN"/>
    <property type="match status" value="1"/>
</dbReference>
<dbReference type="Proteomes" id="UP000078542">
    <property type="component" value="Unassembled WGS sequence"/>
</dbReference>
<evidence type="ECO:0000313" key="2">
    <source>
        <dbReference type="EMBL" id="KYN06870.1"/>
    </source>
</evidence>
<organism evidence="2 3">
    <name type="scientific">Cyphomyrmex costatus</name>
    <dbReference type="NCBI Taxonomy" id="456900"/>
    <lineage>
        <taxon>Eukaryota</taxon>
        <taxon>Metazoa</taxon>
        <taxon>Ecdysozoa</taxon>
        <taxon>Arthropoda</taxon>
        <taxon>Hexapoda</taxon>
        <taxon>Insecta</taxon>
        <taxon>Pterygota</taxon>
        <taxon>Neoptera</taxon>
        <taxon>Endopterygota</taxon>
        <taxon>Hymenoptera</taxon>
        <taxon>Apocrita</taxon>
        <taxon>Aculeata</taxon>
        <taxon>Formicoidea</taxon>
        <taxon>Formicidae</taxon>
        <taxon>Myrmicinae</taxon>
        <taxon>Cyphomyrmex</taxon>
    </lineage>
</organism>
<reference evidence="2 3" key="1">
    <citation type="submission" date="2016-03" db="EMBL/GenBank/DDBJ databases">
        <title>Cyphomyrmex costatus WGS genome.</title>
        <authorList>
            <person name="Nygaard S."/>
            <person name="Hu H."/>
            <person name="Boomsma J."/>
            <person name="Zhang G."/>
        </authorList>
    </citation>
    <scope>NUCLEOTIDE SEQUENCE [LARGE SCALE GENOMIC DNA]</scope>
    <source>
        <strain evidence="2">MS0001</strain>
        <tissue evidence="2">Whole body</tissue>
    </source>
</reference>
<gene>
    <name evidence="2" type="ORF">ALC62_02173</name>
</gene>
<dbReference type="InterPro" id="IPR012337">
    <property type="entry name" value="RNaseH-like_sf"/>
</dbReference>
<proteinExistence type="predicted"/>
<evidence type="ECO:0000259" key="1">
    <source>
        <dbReference type="Pfam" id="PF05699"/>
    </source>
</evidence>
<protein>
    <submittedName>
        <fullName evidence="2">Zinc finger MYM-type protein 1</fullName>
    </submittedName>
</protein>
<dbReference type="Pfam" id="PF05699">
    <property type="entry name" value="Dimer_Tnp_hAT"/>
    <property type="match status" value="1"/>
</dbReference>
<dbReference type="EMBL" id="KQ976949">
    <property type="protein sequence ID" value="KYN06870.1"/>
    <property type="molecule type" value="Genomic_DNA"/>
</dbReference>